<feature type="region of interest" description="Disordered" evidence="1">
    <location>
        <begin position="99"/>
        <end position="135"/>
    </location>
</feature>
<evidence type="ECO:0000313" key="2">
    <source>
        <dbReference type="EMBL" id="CAH9083058.1"/>
    </source>
</evidence>
<name>A0AAV0CT73_9ASTE</name>
<accession>A0AAV0CT73</accession>
<evidence type="ECO:0000313" key="3">
    <source>
        <dbReference type="Proteomes" id="UP001152523"/>
    </source>
</evidence>
<reference evidence="2" key="1">
    <citation type="submission" date="2022-07" db="EMBL/GenBank/DDBJ databases">
        <authorList>
            <person name="Macas J."/>
            <person name="Novak P."/>
            <person name="Neumann P."/>
        </authorList>
    </citation>
    <scope>NUCLEOTIDE SEQUENCE</scope>
</reference>
<dbReference type="AlphaFoldDB" id="A0AAV0CT73"/>
<keyword evidence="3" id="KW-1185">Reference proteome</keyword>
<organism evidence="2 3">
    <name type="scientific">Cuscuta epithymum</name>
    <dbReference type="NCBI Taxonomy" id="186058"/>
    <lineage>
        <taxon>Eukaryota</taxon>
        <taxon>Viridiplantae</taxon>
        <taxon>Streptophyta</taxon>
        <taxon>Embryophyta</taxon>
        <taxon>Tracheophyta</taxon>
        <taxon>Spermatophyta</taxon>
        <taxon>Magnoliopsida</taxon>
        <taxon>eudicotyledons</taxon>
        <taxon>Gunneridae</taxon>
        <taxon>Pentapetalae</taxon>
        <taxon>asterids</taxon>
        <taxon>lamiids</taxon>
        <taxon>Solanales</taxon>
        <taxon>Convolvulaceae</taxon>
        <taxon>Cuscuteae</taxon>
        <taxon>Cuscuta</taxon>
        <taxon>Cuscuta subgen. Cuscuta</taxon>
    </lineage>
</organism>
<feature type="non-terminal residue" evidence="2">
    <location>
        <position position="135"/>
    </location>
</feature>
<proteinExistence type="predicted"/>
<comment type="caution">
    <text evidence="2">The sequence shown here is derived from an EMBL/GenBank/DDBJ whole genome shotgun (WGS) entry which is preliminary data.</text>
</comment>
<gene>
    <name evidence="2" type="ORF">CEPIT_LOCUS8337</name>
</gene>
<feature type="compositionally biased region" description="Basic and acidic residues" evidence="1">
    <location>
        <begin position="99"/>
        <end position="110"/>
    </location>
</feature>
<evidence type="ECO:0000256" key="1">
    <source>
        <dbReference type="SAM" id="MobiDB-lite"/>
    </source>
</evidence>
<protein>
    <submittedName>
        <fullName evidence="2">Uncharacterized protein</fullName>
    </submittedName>
</protein>
<dbReference type="Proteomes" id="UP001152523">
    <property type="component" value="Unassembled WGS sequence"/>
</dbReference>
<sequence>MVAAQNYCRGAFGDVFLAELERQKPKDRLKFGVRVLESAPLSEQFLYDVGDSSFVIGYNEGVKVTLPIFAKLQGPGFNLAQHTDDAELLRALGKLERDARQEEAKAKGETTEPPTPEPEVEEEEAVPGGSRPVSP</sequence>
<dbReference type="EMBL" id="CAMAPF010000040">
    <property type="protein sequence ID" value="CAH9083058.1"/>
    <property type="molecule type" value="Genomic_DNA"/>
</dbReference>